<dbReference type="Gene3D" id="1.20.1600.10">
    <property type="entry name" value="Outer membrane efflux proteins (OEP)"/>
    <property type="match status" value="1"/>
</dbReference>
<name>A0A938B243_UNCTE</name>
<dbReference type="PANTHER" id="PTHR30203:SF25">
    <property type="entry name" value="OUTER MEMBRANE PROTEIN-RELATED"/>
    <property type="match status" value="1"/>
</dbReference>
<proteinExistence type="inferred from homology"/>
<keyword evidence="2" id="KW-1134">Transmembrane beta strand</keyword>
<keyword evidence="2" id="KW-0449">Lipoprotein</keyword>
<gene>
    <name evidence="4" type="ORF">FJZ47_07445</name>
</gene>
<protein>
    <submittedName>
        <fullName evidence="4">Efflux transporter outer membrane subunit</fullName>
    </submittedName>
</protein>
<accession>A0A938B243</accession>
<dbReference type="EMBL" id="VGLS01000171">
    <property type="protein sequence ID" value="MBM3223619.1"/>
    <property type="molecule type" value="Genomic_DNA"/>
</dbReference>
<evidence type="ECO:0000313" key="5">
    <source>
        <dbReference type="Proteomes" id="UP000712673"/>
    </source>
</evidence>
<dbReference type="GO" id="GO:0015562">
    <property type="term" value="F:efflux transmembrane transporter activity"/>
    <property type="evidence" value="ECO:0007669"/>
    <property type="project" value="InterPro"/>
</dbReference>
<organism evidence="4 5">
    <name type="scientific">Tectimicrobiota bacterium</name>
    <dbReference type="NCBI Taxonomy" id="2528274"/>
    <lineage>
        <taxon>Bacteria</taxon>
        <taxon>Pseudomonadati</taxon>
        <taxon>Nitrospinota/Tectimicrobiota group</taxon>
        <taxon>Candidatus Tectimicrobiota</taxon>
    </lineage>
</organism>
<dbReference type="PANTHER" id="PTHR30203">
    <property type="entry name" value="OUTER MEMBRANE CATION EFFLUX PROTEIN"/>
    <property type="match status" value="1"/>
</dbReference>
<dbReference type="SUPFAM" id="SSF56954">
    <property type="entry name" value="Outer membrane efflux proteins (OEP)"/>
    <property type="match status" value="1"/>
</dbReference>
<keyword evidence="2" id="KW-0564">Palmitate</keyword>
<dbReference type="InterPro" id="IPR003423">
    <property type="entry name" value="OMP_efflux"/>
</dbReference>
<keyword evidence="2" id="KW-0472">Membrane</keyword>
<dbReference type="Pfam" id="PF02321">
    <property type="entry name" value="OEP"/>
    <property type="match status" value="2"/>
</dbReference>
<sequence length="468" mass="50099">MTALVGCTVGPRYQAPPPMVPATWSAAEEAGVRPEPAQLAQWWTTFADPQLTALIQRAVAANHDLRLAVARVREARALRGVVAPEAQPQVHASGDYSRQHRSVNTTTLPGNLPTSSRERDTNVFQLGFDARWELDLFGGVRRAVEAAEADITAATAERLAVLVTLCGDVARQYLELRGAQAQLTITRKNLVSQQDTLALTRVRLQAGLGTDLDVARSEAQVATTASQIPPLERQSQQAIHRLALLLGQEPGALLAALTTVAPLPPPPPHVLVGLPAELLERRPDIRRAERTLAAATARVGVATADLYPRLSLSGMIGLQSFDLTTLVSSGSLAGSVGPSVRWPVFDAGRMRANIQVQDARQEQALLRYEQTVLSALEEVENALVAYGKEQHRQQALAAAVEANQRAVALANALYSKGLVDFLNVLQAELALFTAESQLVVSNTALATSVVALYKALGGGWEPGAPHVF</sequence>
<dbReference type="NCBIfam" id="TIGR01845">
    <property type="entry name" value="outer_NodT"/>
    <property type="match status" value="1"/>
</dbReference>
<evidence type="ECO:0000256" key="2">
    <source>
        <dbReference type="RuleBase" id="RU362097"/>
    </source>
</evidence>
<feature type="region of interest" description="Disordered" evidence="3">
    <location>
        <begin position="89"/>
        <end position="118"/>
    </location>
</feature>
<dbReference type="Proteomes" id="UP000712673">
    <property type="component" value="Unassembled WGS sequence"/>
</dbReference>
<dbReference type="GO" id="GO:0005886">
    <property type="term" value="C:plasma membrane"/>
    <property type="evidence" value="ECO:0007669"/>
    <property type="project" value="UniProtKB-SubCell"/>
</dbReference>
<reference evidence="4" key="1">
    <citation type="submission" date="2019-03" db="EMBL/GenBank/DDBJ databases">
        <title>Lake Tanganyika Metagenome-Assembled Genomes (MAGs).</title>
        <authorList>
            <person name="Tran P."/>
        </authorList>
    </citation>
    <scope>NUCLEOTIDE SEQUENCE</scope>
    <source>
        <strain evidence="4">K_DeepCast_65m_m2_066</strain>
    </source>
</reference>
<dbReference type="Gene3D" id="2.20.200.10">
    <property type="entry name" value="Outer membrane efflux proteins (OEP)"/>
    <property type="match status" value="1"/>
</dbReference>
<dbReference type="InterPro" id="IPR010131">
    <property type="entry name" value="MdtP/NodT-like"/>
</dbReference>
<dbReference type="AlphaFoldDB" id="A0A938B243"/>
<evidence type="ECO:0000313" key="4">
    <source>
        <dbReference type="EMBL" id="MBM3223619.1"/>
    </source>
</evidence>
<keyword evidence="2" id="KW-0812">Transmembrane</keyword>
<comment type="caution">
    <text evidence="4">The sequence shown here is derived from an EMBL/GenBank/DDBJ whole genome shotgun (WGS) entry which is preliminary data.</text>
</comment>
<comment type="subcellular location">
    <subcellularLocation>
        <location evidence="2">Cell membrane</location>
        <topology evidence="2">Lipid-anchor</topology>
    </subcellularLocation>
</comment>
<evidence type="ECO:0000256" key="1">
    <source>
        <dbReference type="ARBA" id="ARBA00007613"/>
    </source>
</evidence>
<comment type="similarity">
    <text evidence="1 2">Belongs to the outer membrane factor (OMF) (TC 1.B.17) family.</text>
</comment>
<feature type="compositionally biased region" description="Polar residues" evidence="3">
    <location>
        <begin position="102"/>
        <end position="115"/>
    </location>
</feature>
<evidence type="ECO:0000256" key="3">
    <source>
        <dbReference type="SAM" id="MobiDB-lite"/>
    </source>
</evidence>